<sequence length="48" mass="5531">MLLFSLPLPSLREKLIIIQGQPLDQDQLVPLLLLPTLLAFMLVRLDQY</sequence>
<keyword evidence="1" id="KW-0496">Mitochondrion</keyword>
<dbReference type="AlphaFoldDB" id="A0A117NGH0"/>
<protein>
    <submittedName>
        <fullName evidence="1">Uncharacterized protein</fullName>
    </submittedName>
</protein>
<gene>
    <name evidence="1" type="ORF">ABT39_MTgene6247</name>
</gene>
<reference evidence="1" key="1">
    <citation type="journal article" date="2015" name="Genome Biol. Evol.">
        <title>Organellar Genomes of White Spruce (Picea glauca): Assembly and Annotation.</title>
        <authorList>
            <person name="Jackman S.D."/>
            <person name="Warren R.L."/>
            <person name="Gibb E.A."/>
            <person name="Vandervalk B.P."/>
            <person name="Mohamadi H."/>
            <person name="Chu J."/>
            <person name="Raymond A."/>
            <person name="Pleasance S."/>
            <person name="Coope R."/>
            <person name="Wildung M.R."/>
            <person name="Ritland C.E."/>
            <person name="Bousquet J."/>
            <person name="Jones S.J."/>
            <person name="Bohlmann J."/>
            <person name="Birol I."/>
        </authorList>
    </citation>
    <scope>NUCLEOTIDE SEQUENCE [LARGE SCALE GENOMIC DNA]</scope>
    <source>
        <tissue evidence="1">Flushing bud</tissue>
    </source>
</reference>
<geneLocation type="mitochondrion" evidence="1"/>
<dbReference type="EMBL" id="LKAM01000009">
    <property type="protein sequence ID" value="KUM46792.1"/>
    <property type="molecule type" value="Genomic_DNA"/>
</dbReference>
<accession>A0A117NGH0</accession>
<evidence type="ECO:0000313" key="1">
    <source>
        <dbReference type="EMBL" id="KUM46792.1"/>
    </source>
</evidence>
<proteinExistence type="predicted"/>
<comment type="caution">
    <text evidence="1">The sequence shown here is derived from an EMBL/GenBank/DDBJ whole genome shotgun (WGS) entry which is preliminary data.</text>
</comment>
<organism evidence="1">
    <name type="scientific">Picea glauca</name>
    <name type="common">White spruce</name>
    <name type="synonym">Pinus glauca</name>
    <dbReference type="NCBI Taxonomy" id="3330"/>
    <lineage>
        <taxon>Eukaryota</taxon>
        <taxon>Viridiplantae</taxon>
        <taxon>Streptophyta</taxon>
        <taxon>Embryophyta</taxon>
        <taxon>Tracheophyta</taxon>
        <taxon>Spermatophyta</taxon>
        <taxon>Pinopsida</taxon>
        <taxon>Pinidae</taxon>
        <taxon>Conifers I</taxon>
        <taxon>Pinales</taxon>
        <taxon>Pinaceae</taxon>
        <taxon>Picea</taxon>
    </lineage>
</organism>
<name>A0A117NGH0_PICGL</name>